<evidence type="ECO:0000256" key="3">
    <source>
        <dbReference type="ARBA" id="ARBA00022737"/>
    </source>
</evidence>
<keyword evidence="2" id="KW-0963">Cytoplasm</keyword>
<dbReference type="Gene3D" id="3.80.10.10">
    <property type="entry name" value="Ribonuclease Inhibitor"/>
    <property type="match status" value="2"/>
</dbReference>
<dbReference type="PROSITE" id="PS50837">
    <property type="entry name" value="NACHT"/>
    <property type="match status" value="1"/>
</dbReference>
<dbReference type="InterPro" id="IPR050637">
    <property type="entry name" value="NLRP_innate_immun_reg"/>
</dbReference>
<dbReference type="GO" id="GO:0005829">
    <property type="term" value="C:cytosol"/>
    <property type="evidence" value="ECO:0007669"/>
    <property type="project" value="UniProtKB-SubCell"/>
</dbReference>
<name>A0AAD5A5Q4_SILAS</name>
<comment type="caution">
    <text evidence="7">The sequence shown here is derived from an EMBL/GenBank/DDBJ whole genome shotgun (WGS) entry which is preliminary data.</text>
</comment>
<dbReference type="PANTHER" id="PTHR45690:SF19">
    <property type="entry name" value="NACHT, LRR AND PYD DOMAINS-CONTAINING PROTEIN 3"/>
    <property type="match status" value="1"/>
</dbReference>
<sequence length="906" mass="100230">MSAKTGNHVCLHVYINQTKTAKQEQKKDVQKLHKEVMRNGVLKSTSSLLSGQSIKDVILNKCYVPVSVSVDTRASLMCKTLKSVIAQEFGAATEGGKLLLCGGPGMGKTTAVEQLIWDWASGIHLQHYTFLLRLCPSMLRGPEQSLQSVLLSEHTHLSAEQLEIILKTPHTILLVLDDIQDFLSNCPESGKLLHEPHQPAGGAILVHSLLQGSLLPGVALLLTSREAVEMESVHVANLMGFSSSQRKAFFQHFFENKDKGEQILNQCEQAVGVQEICACPRFCWTLCCMYKEQENWVPETLSELHCRIMHTLLQEHKVNVETAKELICGLGKLAEQCTSFTCAHSDIVKCGLQPFLASRILSAILRVNADDPMSPGATFSFMLPTFQNFLRAVSFYLDHDDSRLLEQPMEIHNYHLLLAGLSDPAQRKLLETSVGRFSSGRLSEFHSWLMKSVAEVLPGMEKTNHWHVLRILYHTLSPTLVRESVGLCEWRKICYSDLQEADCAALAFVVRCLGELEELNMNSSSLTEEQAEKLGTVFRLAKSINFRYSTVSLDVMIHFARGLKDGRATDLNLTNCNLGDEAIKILCSAIPHSSLHTLSLWNSHLTPACIEVIAEILSTSKLCALDLGGNEINDEGLVRLIGSLGTSTCTLQQLGLAHNPLTGSCLPALSFALMSSLSQLRNLDLRWTSLDDDNLEHLLQALQSGRCSLKILNLYDCALTGPCCSSLAAVLQSERCSLIELDLSVNELEESSVLLICDALKSPNCLLEKLCMNACELTEPVFSALGSVLMCGTSRLKELQIGVNKVGDAAVKHIWKALKHPHCQLQHLDVEMANLTDASVDELCEAVTVCGSLRSLILKNNQLTDISVPRLIKLVQDCPGLELNVQYNDFSEDVFELMHVYETIRY</sequence>
<gene>
    <name evidence="7" type="ORF">C0J50_5301</name>
</gene>
<dbReference type="Gene3D" id="3.40.50.300">
    <property type="entry name" value="P-loop containing nucleotide triphosphate hydrolases"/>
    <property type="match status" value="1"/>
</dbReference>
<dbReference type="SMART" id="SM00382">
    <property type="entry name" value="AAA"/>
    <property type="match status" value="1"/>
</dbReference>
<evidence type="ECO:0000259" key="6">
    <source>
        <dbReference type="PROSITE" id="PS50837"/>
    </source>
</evidence>
<dbReference type="GO" id="GO:0005524">
    <property type="term" value="F:ATP binding"/>
    <property type="evidence" value="ECO:0007669"/>
    <property type="project" value="UniProtKB-KW"/>
</dbReference>
<protein>
    <submittedName>
        <fullName evidence="7">NACHT, LRR and PYD domains-containing protein 3</fullName>
    </submittedName>
</protein>
<dbReference type="SUPFAM" id="SSF52047">
    <property type="entry name" value="RNI-like"/>
    <property type="match status" value="1"/>
</dbReference>
<comment type="subcellular location">
    <subcellularLocation>
        <location evidence="1">Cytoplasm</location>
    </subcellularLocation>
</comment>
<keyword evidence="5" id="KW-0067">ATP-binding</keyword>
<keyword evidence="4" id="KW-0547">Nucleotide-binding</keyword>
<evidence type="ECO:0000256" key="1">
    <source>
        <dbReference type="ARBA" id="ARBA00004496"/>
    </source>
</evidence>
<keyword evidence="3" id="KW-0677">Repeat</keyword>
<evidence type="ECO:0000256" key="4">
    <source>
        <dbReference type="ARBA" id="ARBA00022741"/>
    </source>
</evidence>
<dbReference type="AlphaFoldDB" id="A0AAD5A5Q4"/>
<accession>A0AAD5A5Q4</accession>
<evidence type="ECO:0000256" key="2">
    <source>
        <dbReference type="ARBA" id="ARBA00022490"/>
    </source>
</evidence>
<dbReference type="Pfam" id="PF05729">
    <property type="entry name" value="NACHT"/>
    <property type="match status" value="1"/>
</dbReference>
<keyword evidence="8" id="KW-1185">Reference proteome</keyword>
<reference evidence="7" key="1">
    <citation type="submission" date="2018-07" db="EMBL/GenBank/DDBJ databases">
        <title>Comparative genomics of catfishes provides insights into carnivory and benthic adaptation.</title>
        <authorList>
            <person name="Zhang Y."/>
            <person name="Wang D."/>
            <person name="Peng Z."/>
            <person name="Zheng S."/>
            <person name="Shao F."/>
            <person name="Tao W."/>
        </authorList>
    </citation>
    <scope>NUCLEOTIDE SEQUENCE</scope>
    <source>
        <strain evidence="7">Chongqing</strain>
    </source>
</reference>
<organism evidence="7 8">
    <name type="scientific">Silurus asotus</name>
    <name type="common">Amur catfish</name>
    <name type="synonym">Parasilurus asotus</name>
    <dbReference type="NCBI Taxonomy" id="30991"/>
    <lineage>
        <taxon>Eukaryota</taxon>
        <taxon>Metazoa</taxon>
        <taxon>Chordata</taxon>
        <taxon>Craniata</taxon>
        <taxon>Vertebrata</taxon>
        <taxon>Euteleostomi</taxon>
        <taxon>Actinopterygii</taxon>
        <taxon>Neopterygii</taxon>
        <taxon>Teleostei</taxon>
        <taxon>Ostariophysi</taxon>
        <taxon>Siluriformes</taxon>
        <taxon>Siluridae</taxon>
        <taxon>Silurus</taxon>
    </lineage>
</organism>
<evidence type="ECO:0000313" key="8">
    <source>
        <dbReference type="Proteomes" id="UP001205998"/>
    </source>
</evidence>
<feature type="domain" description="NACHT" evidence="6">
    <location>
        <begin position="96"/>
        <end position="225"/>
    </location>
</feature>
<dbReference type="EMBL" id="MU574226">
    <property type="protein sequence ID" value="KAI5610478.1"/>
    <property type="molecule type" value="Genomic_DNA"/>
</dbReference>
<dbReference type="InterPro" id="IPR027417">
    <property type="entry name" value="P-loop_NTPase"/>
</dbReference>
<dbReference type="InterPro" id="IPR007111">
    <property type="entry name" value="NACHT_NTPase"/>
</dbReference>
<dbReference type="PANTHER" id="PTHR45690">
    <property type="entry name" value="NACHT, LRR AND PYD DOMAINS-CONTAINING PROTEIN 12"/>
    <property type="match status" value="1"/>
</dbReference>
<dbReference type="SUPFAM" id="SSF52540">
    <property type="entry name" value="P-loop containing nucleoside triphosphate hydrolases"/>
    <property type="match status" value="1"/>
</dbReference>
<dbReference type="InterPro" id="IPR032675">
    <property type="entry name" value="LRR_dom_sf"/>
</dbReference>
<dbReference type="InterPro" id="IPR003593">
    <property type="entry name" value="AAA+_ATPase"/>
</dbReference>
<evidence type="ECO:0000313" key="7">
    <source>
        <dbReference type="EMBL" id="KAI5610478.1"/>
    </source>
</evidence>
<dbReference type="SMART" id="SM00368">
    <property type="entry name" value="LRR_RI"/>
    <property type="match status" value="10"/>
</dbReference>
<proteinExistence type="predicted"/>
<evidence type="ECO:0000256" key="5">
    <source>
        <dbReference type="ARBA" id="ARBA00022840"/>
    </source>
</evidence>
<dbReference type="Proteomes" id="UP001205998">
    <property type="component" value="Unassembled WGS sequence"/>
</dbReference>